<evidence type="ECO:0000313" key="4">
    <source>
        <dbReference type="Proteomes" id="UP000076404"/>
    </source>
</evidence>
<evidence type="ECO:0008006" key="5">
    <source>
        <dbReference type="Google" id="ProtNLM"/>
    </source>
</evidence>
<dbReference type="STRING" id="1379270.GEMMAAP_06750"/>
<dbReference type="Pfam" id="PF01408">
    <property type="entry name" value="GFO_IDH_MocA"/>
    <property type="match status" value="1"/>
</dbReference>
<accession>A0A143BJ56</accession>
<sequence length="334" mass="36503">MKDGVRIAVVGTGAIAQLTHIPVLSKLRGASLVALCDNDAAKARALADRFGVPDVFTDFEELLDSDELDAVVIATPNHLHEPHVLSALRKKLHVLCERPLALSARGIERCLAAAQKTDVRLVVGHNHRFRSDTQALDQFIRNGELGQVTSIRCGSLQVKKNADGWRNRRAESGGGVFLEHGFPLLDLAMWLADGPSPVRVVSSMRRGRGAGAVEDAMQVFLECENGLVVNLDLSWSYVGDEDRWWFEVHATRGSAKLAPLRVTKELNGRAVDVSPSGAGVRESPFLQSYRAEIAHFLAVIRGETPYEAPTDQVGVQKIVEAVYKAAEDGKEIRF</sequence>
<dbReference type="InterPro" id="IPR000683">
    <property type="entry name" value="Gfo/Idh/MocA-like_OxRdtase_N"/>
</dbReference>
<dbReference type="PANTHER" id="PTHR43708:SF8">
    <property type="entry name" value="OXIDOREDUCTASE"/>
    <property type="match status" value="1"/>
</dbReference>
<protein>
    <recommendedName>
        <fullName evidence="5">Gfo/Idh/MocA-like oxidoreductase N-terminal domain-containing protein</fullName>
    </recommendedName>
</protein>
<dbReference type="SUPFAM" id="SSF51735">
    <property type="entry name" value="NAD(P)-binding Rossmann-fold domains"/>
    <property type="match status" value="1"/>
</dbReference>
<dbReference type="Gene3D" id="3.40.50.720">
    <property type="entry name" value="NAD(P)-binding Rossmann-like Domain"/>
    <property type="match status" value="1"/>
</dbReference>
<organism evidence="3 4">
    <name type="scientific">Gemmatimonas phototrophica</name>
    <dbReference type="NCBI Taxonomy" id="1379270"/>
    <lineage>
        <taxon>Bacteria</taxon>
        <taxon>Pseudomonadati</taxon>
        <taxon>Gemmatimonadota</taxon>
        <taxon>Gemmatimonadia</taxon>
        <taxon>Gemmatimonadales</taxon>
        <taxon>Gemmatimonadaceae</taxon>
        <taxon>Gemmatimonas</taxon>
    </lineage>
</organism>
<evidence type="ECO:0000313" key="3">
    <source>
        <dbReference type="EMBL" id="AMW04625.1"/>
    </source>
</evidence>
<dbReference type="KEGG" id="gph:GEMMAAP_06750"/>
<dbReference type="PANTHER" id="PTHR43708">
    <property type="entry name" value="CONSERVED EXPRESSED OXIDOREDUCTASE (EUROFUNG)"/>
    <property type="match status" value="1"/>
</dbReference>
<dbReference type="eggNOG" id="COG0673">
    <property type="taxonomic scope" value="Bacteria"/>
</dbReference>
<dbReference type="InterPro" id="IPR036291">
    <property type="entry name" value="NAD(P)-bd_dom_sf"/>
</dbReference>
<reference evidence="3 4" key="1">
    <citation type="journal article" date="2014" name="Proc. Natl. Acad. Sci. U.S.A.">
        <title>Functional type 2 photosynthetic reaction centers found in the rare bacterial phylum Gemmatimonadetes.</title>
        <authorList>
            <person name="Zeng Y."/>
            <person name="Feng F."/>
            <person name="Medova H."/>
            <person name="Dean J."/>
            <person name="Koblizek M."/>
        </authorList>
    </citation>
    <scope>NUCLEOTIDE SEQUENCE [LARGE SCALE GENOMIC DNA]</scope>
    <source>
        <strain evidence="3 4">AP64</strain>
    </source>
</reference>
<dbReference type="SUPFAM" id="SSF55347">
    <property type="entry name" value="Glyceraldehyde-3-phosphate dehydrogenase-like, C-terminal domain"/>
    <property type="match status" value="1"/>
</dbReference>
<dbReference type="Proteomes" id="UP000076404">
    <property type="component" value="Chromosome"/>
</dbReference>
<name>A0A143BJ56_9BACT</name>
<evidence type="ECO:0000259" key="2">
    <source>
        <dbReference type="Pfam" id="PF22725"/>
    </source>
</evidence>
<dbReference type="RefSeq" id="WP_026850369.1">
    <property type="nucleotide sequence ID" value="NZ_CP011454.1"/>
</dbReference>
<gene>
    <name evidence="3" type="ORF">GEMMAAP_06750</name>
</gene>
<dbReference type="Pfam" id="PF22725">
    <property type="entry name" value="GFO_IDH_MocA_C3"/>
    <property type="match status" value="1"/>
</dbReference>
<reference evidence="3 4" key="2">
    <citation type="journal article" date="2016" name="Environ. Microbiol. Rep.">
        <title>Metagenomic evidence for the presence of phototrophic Gemmatimonadetes bacteria in diverse environments.</title>
        <authorList>
            <person name="Zeng Y."/>
            <person name="Baumbach J."/>
            <person name="Barbosa E.G."/>
            <person name="Azevedo V."/>
            <person name="Zhang C."/>
            <person name="Koblizek M."/>
        </authorList>
    </citation>
    <scope>NUCLEOTIDE SEQUENCE [LARGE SCALE GENOMIC DNA]</scope>
    <source>
        <strain evidence="3 4">AP64</strain>
    </source>
</reference>
<dbReference type="EMBL" id="CP011454">
    <property type="protein sequence ID" value="AMW04625.1"/>
    <property type="molecule type" value="Genomic_DNA"/>
</dbReference>
<dbReference type="AlphaFoldDB" id="A0A143BJ56"/>
<feature type="domain" description="GFO/IDH/MocA-like oxidoreductase" evidence="2">
    <location>
        <begin position="134"/>
        <end position="255"/>
    </location>
</feature>
<proteinExistence type="predicted"/>
<dbReference type="InterPro" id="IPR051317">
    <property type="entry name" value="Gfo/Idh/MocA_oxidoreduct"/>
</dbReference>
<dbReference type="Gene3D" id="3.30.360.10">
    <property type="entry name" value="Dihydrodipicolinate Reductase, domain 2"/>
    <property type="match status" value="1"/>
</dbReference>
<evidence type="ECO:0000259" key="1">
    <source>
        <dbReference type="Pfam" id="PF01408"/>
    </source>
</evidence>
<keyword evidence="4" id="KW-1185">Reference proteome</keyword>
<dbReference type="InterPro" id="IPR055170">
    <property type="entry name" value="GFO_IDH_MocA-like_dom"/>
</dbReference>
<dbReference type="GO" id="GO:0000166">
    <property type="term" value="F:nucleotide binding"/>
    <property type="evidence" value="ECO:0007669"/>
    <property type="project" value="InterPro"/>
</dbReference>
<dbReference type="OrthoDB" id="9815825at2"/>
<feature type="domain" description="Gfo/Idh/MocA-like oxidoreductase N-terminal" evidence="1">
    <location>
        <begin position="5"/>
        <end position="125"/>
    </location>
</feature>